<dbReference type="STRING" id="633148.Tagg_0073"/>
<dbReference type="AlphaFoldDB" id="D5TZQ5"/>
<organism evidence="2 3">
    <name type="scientific">Thermosphaera aggregans (strain DSM 11486 / M11TL)</name>
    <dbReference type="NCBI Taxonomy" id="633148"/>
    <lineage>
        <taxon>Archaea</taxon>
        <taxon>Thermoproteota</taxon>
        <taxon>Thermoprotei</taxon>
        <taxon>Desulfurococcales</taxon>
        <taxon>Desulfurococcaceae</taxon>
        <taxon>Thermosphaera</taxon>
    </lineage>
</organism>
<dbReference type="Gene3D" id="3.40.630.10">
    <property type="entry name" value="Zn peptidases"/>
    <property type="match status" value="1"/>
</dbReference>
<accession>D5TZQ5</accession>
<proteinExistence type="predicted"/>
<dbReference type="KEGG" id="tag:Tagg_0073"/>
<dbReference type="Pfam" id="PF04389">
    <property type="entry name" value="Peptidase_M28"/>
    <property type="match status" value="1"/>
</dbReference>
<dbReference type="eggNOG" id="arCOG02960">
    <property type="taxonomic scope" value="Archaea"/>
</dbReference>
<dbReference type="InterPro" id="IPR007484">
    <property type="entry name" value="Peptidase_M28"/>
</dbReference>
<keyword evidence="3" id="KW-1185">Reference proteome</keyword>
<dbReference type="GO" id="GO:0004177">
    <property type="term" value="F:aminopeptidase activity"/>
    <property type="evidence" value="ECO:0007669"/>
    <property type="project" value="UniProtKB-KW"/>
</dbReference>
<reference key="3">
    <citation type="submission" date="2010-02" db="EMBL/GenBank/DDBJ databases">
        <title>Complete genome sequence of Thermosphaera aggregans type strain (M11TL).</title>
        <authorList>
            <consortium name="US DOE Joint Genome Institute (JGI-PGF)"/>
            <person name="Spring S."/>
            <person name="Lapidus A."/>
            <person name="Munk C."/>
            <person name="Schroeder M."/>
            <person name="Glavina Del Rio T."/>
            <person name="Tice H."/>
            <person name="Copeland A."/>
            <person name="Cheng J.-F."/>
            <person name="Lucas S."/>
            <person name="Chen F."/>
            <person name="Nolan M."/>
            <person name="Bruce D."/>
            <person name="Goodwin L."/>
            <person name="Pitluck S."/>
            <person name="Ivanova N."/>
            <person name="Mavromatis K."/>
            <person name="Ovchinnikova G."/>
            <person name="Pati A."/>
            <person name="Chen A."/>
            <person name="Palaniappan K."/>
            <person name="Land M."/>
            <person name="Hauser L."/>
            <person name="Chang Y.-J."/>
            <person name="Jeffries C.C."/>
            <person name="Brettin T."/>
            <person name="Detter J.C."/>
            <person name="Tapia R."/>
            <person name="Han C."/>
            <person name="Chain P."/>
            <person name="Heimerl T."/>
            <person name="Weik F."/>
            <person name="Goker M."/>
            <person name="Rachel R."/>
            <person name="Bristow J."/>
            <person name="Eisen J.A."/>
            <person name="Markowitz V."/>
            <person name="Hugenholtz P."/>
            <person name="Kyrpides N.C."/>
            <person name="Klenk H.-P."/>
        </authorList>
    </citation>
    <scope>NUCLEOTIDE SEQUENCE</scope>
    <source>
        <strain>DSM 11486</strain>
    </source>
</reference>
<dbReference type="SUPFAM" id="SSF53187">
    <property type="entry name" value="Zn-dependent exopeptidases"/>
    <property type="match status" value="1"/>
</dbReference>
<dbReference type="OrthoDB" id="19029at2157"/>
<keyword evidence="2" id="KW-0378">Hydrolase</keyword>
<dbReference type="Proteomes" id="UP000002376">
    <property type="component" value="Chromosome"/>
</dbReference>
<evidence type="ECO:0000313" key="2">
    <source>
        <dbReference type="EMBL" id="ADG90355.1"/>
    </source>
</evidence>
<keyword evidence="2" id="KW-0031">Aminopeptidase</keyword>
<evidence type="ECO:0000313" key="3">
    <source>
        <dbReference type="Proteomes" id="UP000002376"/>
    </source>
</evidence>
<evidence type="ECO:0000259" key="1">
    <source>
        <dbReference type="Pfam" id="PF04389"/>
    </source>
</evidence>
<name>D5TZQ5_THEAM</name>
<dbReference type="EMBL" id="CP001939">
    <property type="protein sequence ID" value="ADG90355.1"/>
    <property type="molecule type" value="Genomic_DNA"/>
</dbReference>
<keyword evidence="2" id="KW-0645">Protease</keyword>
<reference evidence="3" key="2">
    <citation type="journal article" date="2010" name="Stand. Genomic Sci.">
        <title>Complete genome sequence of Thermosphaera aggregans type strain (M11TLT).</title>
        <authorList>
            <person name="Spring S."/>
            <person name="Rachel R."/>
            <person name="Lapidus A."/>
            <person name="Davenport K."/>
            <person name="Tice H."/>
            <person name="Copeland A."/>
            <person name="Cheng J.-F."/>
            <person name="Lucas S."/>
            <person name="Chen F."/>
            <person name="Nolan M."/>
            <person name="Bruce D."/>
            <person name="Goodwin L."/>
            <person name="Pitluck S."/>
            <person name="Ivanova N."/>
            <person name="Mavromatis K."/>
            <person name="Ovchinnikova G."/>
            <person name="Pati A."/>
            <person name="Chen A."/>
            <person name="Palaniappan K."/>
            <person name="Land M."/>
            <person name="Hauser L."/>
            <person name="Chang Y.-J."/>
            <person name="Jeffries C.C."/>
            <person name="Brettin T."/>
            <person name="Detter J.C."/>
            <person name="Tapia R."/>
            <person name="Han C."/>
            <person name="Heimerl T."/>
            <person name="Weikl F."/>
            <person name="Brambilla E."/>
            <person name="Goker M."/>
            <person name="Bristow J."/>
            <person name="Eisen J.A."/>
            <person name="Markowitz V."/>
            <person name="Hugenholtz P."/>
            <person name="Kyrpides N.C."/>
            <person name="Klenk H.-P."/>
        </authorList>
    </citation>
    <scope>NUCLEOTIDE SEQUENCE [LARGE SCALE GENOMIC DNA]</scope>
    <source>
        <strain evidence="3">DSM 11486 / M11TL</strain>
    </source>
</reference>
<sequence length="533" mass="59720">MSEVIAGTRSESKIIRGLRSQLSDHVDWVDVLKTPVKTWIPEECSITIDTEDFECTPIPYSLTSETEGYLVFEENIQPGAGNIVLMRYPENYFATSIRVHEAFRKGVSAVILFEKDEHVTRKIAVTDPPYPSNMPGNPPPIPVVTIDHEVFRALERRLRISGGLKATVKVGAILKDSIGYTLIAGINGSGESEVHVTTHHDHWFQGEGDSIVGLKTLLALAKQWRTVENKVNILLISFTAKELGSPYLSPYHWSWGSKYFLQVMRNKALLENTLYSIVIDSVHVNTPTVYYHPSLYKVVVESLKPGWNAVPGGNHYSLDSLTYLREGIPSMAITTLSNEYSWKIHYSSLDNPINVNSDSIAVELSGFLVKTILASKSEEITVNNLWDYISLDNYPLEFKTIVAKARQAESVIGSRSVLRITTKTFSDCALLRINDHAIFHAGLLSPLLLAEEAGRRIGEEEIFLKLQLCSGRSYSFFFARHNKRFVKETLSKIVDDIVSLLSDEFNYEYNFKLFSTFDRIQGGAGGEAGANRS</sequence>
<gene>
    <name evidence="2" type="ordered locus">Tagg_0073</name>
</gene>
<reference evidence="2 3" key="1">
    <citation type="journal article" date="2010" name="Stand. Genomic Sci.">
        <title>Complete genome sequence of Thermosphaera aggregans type strain (M11TL).</title>
        <authorList>
            <person name="Spring S."/>
            <person name="Rachel R."/>
            <person name="Lapidus A."/>
            <person name="Davenport K."/>
            <person name="Tice H."/>
            <person name="Copeland A."/>
            <person name="Cheng J.F."/>
            <person name="Lucas S."/>
            <person name="Chen F."/>
            <person name="Nolan M."/>
            <person name="Bruce D."/>
            <person name="Goodwin L."/>
            <person name="Pitluck S."/>
            <person name="Ivanova N."/>
            <person name="Mavromatis K."/>
            <person name="Ovchinnikova G."/>
            <person name="Pati A."/>
            <person name="Chen A."/>
            <person name="Palaniappan K."/>
            <person name="Land M."/>
            <person name="Hauser L."/>
            <person name="Chang Y.J."/>
            <person name="Jeffries C.C."/>
            <person name="Brettin T."/>
            <person name="Detter J.C."/>
            <person name="Tapia R."/>
            <person name="Han C."/>
            <person name="Heimerl T."/>
            <person name="Weikl F."/>
            <person name="Brambilla E."/>
            <person name="Goker M."/>
            <person name="Bristow J."/>
            <person name="Eisen J.A."/>
            <person name="Markowitz V."/>
            <person name="Hugenholtz P."/>
            <person name="Kyrpides N.C."/>
            <person name="Klenk H.P."/>
        </authorList>
    </citation>
    <scope>NUCLEOTIDE SEQUENCE [LARGE SCALE GENOMIC DNA]</scope>
    <source>
        <strain evidence="3">DSM 11486 / M11TL</strain>
    </source>
</reference>
<dbReference type="Gene3D" id="3.50.30.30">
    <property type="match status" value="1"/>
</dbReference>
<protein>
    <submittedName>
        <fullName evidence="2">Aminopeptidase Iap family</fullName>
    </submittedName>
</protein>
<dbReference type="RefSeq" id="WP_013128948.1">
    <property type="nucleotide sequence ID" value="NC_014160.1"/>
</dbReference>
<feature type="domain" description="Peptidase M28" evidence="1">
    <location>
        <begin position="182"/>
        <end position="355"/>
    </location>
</feature>
<dbReference type="GeneID" id="9165082"/>
<dbReference type="HOGENOM" id="CLU_540379_0_0_2"/>